<dbReference type="InterPro" id="IPR004482">
    <property type="entry name" value="Mg_chelat-rel"/>
</dbReference>
<dbReference type="PANTHER" id="PTHR32039">
    <property type="entry name" value="MAGNESIUM-CHELATASE SUBUNIT CHLI"/>
    <property type="match status" value="1"/>
</dbReference>
<dbReference type="SUPFAM" id="SSF54211">
    <property type="entry name" value="Ribosomal protein S5 domain 2-like"/>
    <property type="match status" value="1"/>
</dbReference>
<dbReference type="Pfam" id="PF01078">
    <property type="entry name" value="Mg_chelatase"/>
    <property type="match status" value="1"/>
</dbReference>
<evidence type="ECO:0000256" key="3">
    <source>
        <dbReference type="ARBA" id="ARBA00022840"/>
    </source>
</evidence>
<dbReference type="PRINTS" id="PR01657">
    <property type="entry name" value="MCMFAMILY"/>
</dbReference>
<name>A0ABT3NC01_9BACT</name>
<gene>
    <name evidence="5" type="ORF">OOT00_13490</name>
</gene>
<dbReference type="InterPro" id="IPR003593">
    <property type="entry name" value="AAA+_ATPase"/>
</dbReference>
<sequence>MLARSCCAAVVGVDAIPVNVEVDVGRGLPVFQIVGLPETAVRESRDRIRTALRNGGYGFPKGRITVNLSPADIRKEGTGFDLAIALGILAASGLLPMEAVASHLALGELSLDGKVNPVRGALAASVLADPVTIHGILVPVANAAEASASGKIPVFAVQSLGDAADHLAGRRILEARKPVDFSRLCWWAEDADFRDVAGQQHAKRALEIAAAGNHNILMSGPPGSGKTMLARRIPGILPPLSFEEALETSRIYSAAGLLNSRTGLVVKRPFRAPHHTISDAGLVGGGSHPRPGEVSLAHHGVLFLDEFPEFRKSLLDLLRQPLEDRMLTVSRAAYTVRFPASIMLVAAMNPCPCGYADDPEGRCRCQTFAIDRYRARISGPLMDRMDIQIEVPSLSYGDIRRAGEGESSLTIRERVIHARELQELRFSQKKYSCNAAMDAPAIREFCKTGAEGDQLLARAADRLHLSARGISRVLKIARTIADLEESQTIESCHLAEAVQYRRLSPNDGDGFGK</sequence>
<keyword evidence="2" id="KW-0547">Nucleotide-binding</keyword>
<dbReference type="PANTHER" id="PTHR32039:SF7">
    <property type="entry name" value="COMPETENCE PROTEIN COMM"/>
    <property type="match status" value="1"/>
</dbReference>
<dbReference type="InterPro" id="IPR001208">
    <property type="entry name" value="MCM_dom"/>
</dbReference>
<dbReference type="InterPro" id="IPR025158">
    <property type="entry name" value="Mg_chelat-rel_C"/>
</dbReference>
<dbReference type="Gene3D" id="3.30.230.10">
    <property type="match status" value="1"/>
</dbReference>
<protein>
    <submittedName>
        <fullName evidence="5">YifB family Mg chelatase-like AAA ATPase</fullName>
    </submittedName>
</protein>
<evidence type="ECO:0000313" key="5">
    <source>
        <dbReference type="EMBL" id="MCW7755000.1"/>
    </source>
</evidence>
<accession>A0ABT3NC01</accession>
<dbReference type="SUPFAM" id="SSF52540">
    <property type="entry name" value="P-loop containing nucleoside triphosphate hydrolases"/>
    <property type="match status" value="1"/>
</dbReference>
<dbReference type="NCBIfam" id="TIGR00368">
    <property type="entry name" value="YifB family Mg chelatase-like AAA ATPase"/>
    <property type="match status" value="1"/>
</dbReference>
<comment type="caution">
    <text evidence="5">The sequence shown here is derived from an EMBL/GenBank/DDBJ whole genome shotgun (WGS) entry which is preliminary data.</text>
</comment>
<dbReference type="InterPro" id="IPR027417">
    <property type="entry name" value="P-loop_NTPase"/>
</dbReference>
<feature type="domain" description="AAA+ ATPase" evidence="4">
    <location>
        <begin position="212"/>
        <end position="374"/>
    </location>
</feature>
<dbReference type="Pfam" id="PF13335">
    <property type="entry name" value="Mg_chelatase_C"/>
    <property type="match status" value="1"/>
</dbReference>
<comment type="similarity">
    <text evidence="1">Belongs to the Mg-chelatase subunits D/I family. ComM subfamily.</text>
</comment>
<keyword evidence="3" id="KW-0067">ATP-binding</keyword>
<dbReference type="RefSeq" id="WP_265425913.1">
    <property type="nucleotide sequence ID" value="NZ_JAPFPW010000019.1"/>
</dbReference>
<dbReference type="InterPro" id="IPR045006">
    <property type="entry name" value="CHLI-like"/>
</dbReference>
<organism evidence="5 6">
    <name type="scientific">Desulfobotulus pelophilus</name>
    <dbReference type="NCBI Taxonomy" id="2823377"/>
    <lineage>
        <taxon>Bacteria</taxon>
        <taxon>Pseudomonadati</taxon>
        <taxon>Thermodesulfobacteriota</taxon>
        <taxon>Desulfobacteria</taxon>
        <taxon>Desulfobacterales</taxon>
        <taxon>Desulfobacteraceae</taxon>
        <taxon>Desulfobotulus</taxon>
    </lineage>
</organism>
<dbReference type="InterPro" id="IPR014721">
    <property type="entry name" value="Ribsml_uS5_D2-typ_fold_subgr"/>
</dbReference>
<evidence type="ECO:0000256" key="1">
    <source>
        <dbReference type="ARBA" id="ARBA00006354"/>
    </source>
</evidence>
<reference evidence="5 6" key="1">
    <citation type="submission" date="2022-11" db="EMBL/GenBank/DDBJ databases">
        <title>Desulfobotulus tamanensis H1 sp. nov. - anaerobic, alkaliphilic, sulphate reducing bacterium isolated from terrestrial mud volcano.</title>
        <authorList>
            <person name="Frolova A."/>
            <person name="Merkel A.Y."/>
            <person name="Slobodkin A.I."/>
        </authorList>
    </citation>
    <scope>NUCLEOTIDE SEQUENCE [LARGE SCALE GENOMIC DNA]</scope>
    <source>
        <strain evidence="5 6">H1</strain>
    </source>
</reference>
<keyword evidence="6" id="KW-1185">Reference proteome</keyword>
<dbReference type="InterPro" id="IPR000523">
    <property type="entry name" value="Mg_chelatse_chII-like_cat_dom"/>
</dbReference>
<proteinExistence type="inferred from homology"/>
<dbReference type="EMBL" id="JAPFPW010000019">
    <property type="protein sequence ID" value="MCW7755000.1"/>
    <property type="molecule type" value="Genomic_DNA"/>
</dbReference>
<evidence type="ECO:0000259" key="4">
    <source>
        <dbReference type="SMART" id="SM00382"/>
    </source>
</evidence>
<dbReference type="InterPro" id="IPR020568">
    <property type="entry name" value="Ribosomal_Su5_D2-typ_SF"/>
</dbReference>
<evidence type="ECO:0000313" key="6">
    <source>
        <dbReference type="Proteomes" id="UP001209681"/>
    </source>
</evidence>
<dbReference type="SMART" id="SM00382">
    <property type="entry name" value="AAA"/>
    <property type="match status" value="1"/>
</dbReference>
<dbReference type="Pfam" id="PF13541">
    <property type="entry name" value="ChlI"/>
    <property type="match status" value="1"/>
</dbReference>
<dbReference type="Gene3D" id="3.40.50.300">
    <property type="entry name" value="P-loop containing nucleotide triphosphate hydrolases"/>
    <property type="match status" value="1"/>
</dbReference>
<dbReference type="Proteomes" id="UP001209681">
    <property type="component" value="Unassembled WGS sequence"/>
</dbReference>
<evidence type="ECO:0000256" key="2">
    <source>
        <dbReference type="ARBA" id="ARBA00022741"/>
    </source>
</evidence>